<evidence type="ECO:0000313" key="3">
    <source>
        <dbReference type="Proteomes" id="UP000245535"/>
    </source>
</evidence>
<dbReference type="PRINTS" id="PR00081">
    <property type="entry name" value="GDHRDH"/>
</dbReference>
<proteinExistence type="inferred from homology"/>
<dbReference type="SUPFAM" id="SSF51735">
    <property type="entry name" value="NAD(P)-binding Rossmann-fold domains"/>
    <property type="match status" value="1"/>
</dbReference>
<dbReference type="InterPro" id="IPR050259">
    <property type="entry name" value="SDR"/>
</dbReference>
<reference evidence="2 3" key="1">
    <citation type="submission" date="2018-03" db="EMBL/GenBank/DDBJ databases">
        <title>Genomic Encyclopedia of Archaeal and Bacterial Type Strains, Phase II (KMG-II): from individual species to whole genera.</title>
        <authorList>
            <person name="Goeker M."/>
        </authorList>
    </citation>
    <scope>NUCLEOTIDE SEQUENCE [LARGE SCALE GENOMIC DNA]</scope>
    <source>
        <strain evidence="2 3">DSM 28229</strain>
    </source>
</reference>
<evidence type="ECO:0000313" key="2">
    <source>
        <dbReference type="EMBL" id="PWJ42108.1"/>
    </source>
</evidence>
<dbReference type="EMBL" id="QGDO01000003">
    <property type="protein sequence ID" value="PWJ42108.1"/>
    <property type="molecule type" value="Genomic_DNA"/>
</dbReference>
<organism evidence="2 3">
    <name type="scientific">Sediminitomix flava</name>
    <dbReference type="NCBI Taxonomy" id="379075"/>
    <lineage>
        <taxon>Bacteria</taxon>
        <taxon>Pseudomonadati</taxon>
        <taxon>Bacteroidota</taxon>
        <taxon>Cytophagia</taxon>
        <taxon>Cytophagales</taxon>
        <taxon>Flammeovirgaceae</taxon>
        <taxon>Sediminitomix</taxon>
    </lineage>
</organism>
<dbReference type="Proteomes" id="UP000245535">
    <property type="component" value="Unassembled WGS sequence"/>
</dbReference>
<dbReference type="Pfam" id="PF13561">
    <property type="entry name" value="adh_short_C2"/>
    <property type="match status" value="1"/>
</dbReference>
<protein>
    <submittedName>
        <fullName evidence="2">3-oxoacyl-[acyl-carrier protein] reductase</fullName>
    </submittedName>
</protein>
<sequence length="262" mass="27899">MNIDLTNKNALVCGSSQGIGFASAIELAKLGANVILLARNQERLEKALDSIPNNGTQNHQLLCANFDEPNLLKKVIDDFLTDHKPIHVLVNNTGGPNGGPIINAELDEFENAFSRHLKCNHILMQAVLESMKSEGYGRIINVISTSVKAPLNGLGVSNTIRGAVASWAKTVSNEVAKYGITVNNVLPGATMTARLESIIAKKAEKLGTTSEAVSQEMMREIPAQRFGEAQEVANAVAFLATPAASYINGINVPVDGGRTPSL</sequence>
<dbReference type="RefSeq" id="WP_109618759.1">
    <property type="nucleotide sequence ID" value="NZ_QGDO01000003.1"/>
</dbReference>
<dbReference type="InterPro" id="IPR036291">
    <property type="entry name" value="NAD(P)-bd_dom_sf"/>
</dbReference>
<accession>A0A315ZBC8</accession>
<dbReference type="AlphaFoldDB" id="A0A315ZBC8"/>
<gene>
    <name evidence="2" type="ORF">BC781_103358</name>
</gene>
<keyword evidence="3" id="KW-1185">Reference proteome</keyword>
<dbReference type="OrthoDB" id="9803333at2"/>
<name>A0A315ZBC8_SEDFL</name>
<comment type="caution">
    <text evidence="2">The sequence shown here is derived from an EMBL/GenBank/DDBJ whole genome shotgun (WGS) entry which is preliminary data.</text>
</comment>
<evidence type="ECO:0000256" key="1">
    <source>
        <dbReference type="ARBA" id="ARBA00006484"/>
    </source>
</evidence>
<dbReference type="PANTHER" id="PTHR42879">
    <property type="entry name" value="3-OXOACYL-(ACYL-CARRIER-PROTEIN) REDUCTASE"/>
    <property type="match status" value="1"/>
</dbReference>
<dbReference type="PANTHER" id="PTHR42879:SF6">
    <property type="entry name" value="NADPH-DEPENDENT REDUCTASE BACG"/>
    <property type="match status" value="1"/>
</dbReference>
<comment type="similarity">
    <text evidence="1">Belongs to the short-chain dehydrogenases/reductases (SDR) family.</text>
</comment>
<dbReference type="Gene3D" id="3.40.50.720">
    <property type="entry name" value="NAD(P)-binding Rossmann-like Domain"/>
    <property type="match status" value="1"/>
</dbReference>
<dbReference type="InterPro" id="IPR002347">
    <property type="entry name" value="SDR_fam"/>
</dbReference>